<evidence type="ECO:0000313" key="1">
    <source>
        <dbReference type="EMBL" id="SIT44048.1"/>
    </source>
</evidence>
<dbReference type="Proteomes" id="UP000187012">
    <property type="component" value="Unassembled WGS sequence"/>
</dbReference>
<keyword evidence="2" id="KW-1185">Reference proteome</keyword>
<protein>
    <submittedName>
        <fullName evidence="1">Uncharacterized protein</fullName>
    </submittedName>
</protein>
<reference evidence="1 2" key="1">
    <citation type="submission" date="2016-12" db="EMBL/GenBank/DDBJ databases">
        <authorList>
            <person name="Song W.-J."/>
            <person name="Kurnit D.M."/>
        </authorList>
    </citation>
    <scope>NUCLEOTIDE SEQUENCE [LARGE SCALE GENOMIC DNA]</scope>
    <source>
        <strain evidence="1 2">STM7296</strain>
    </source>
</reference>
<dbReference type="EMBL" id="CYGX02000046">
    <property type="protein sequence ID" value="SIT44048.1"/>
    <property type="molecule type" value="Genomic_DNA"/>
</dbReference>
<gene>
    <name evidence="1" type="ORF">BN2475_460031</name>
</gene>
<sequence length="111" mass="12795">MSITHTASYLTRYRIGFAAQIQNNEVVAVRMHLYEMHSHTVGPFLNMRQIVDDLAGRVHRPIVVVQRHLYSHWHPAAFTAPHNDNSTAEYGYPAFHLFRMDGWPPRATARA</sequence>
<name>A0A1N7SAM8_9BURK</name>
<organism evidence="1 2">
    <name type="scientific">Paraburkholderia ribeironis</name>
    <dbReference type="NCBI Taxonomy" id="1247936"/>
    <lineage>
        <taxon>Bacteria</taxon>
        <taxon>Pseudomonadati</taxon>
        <taxon>Pseudomonadota</taxon>
        <taxon>Betaproteobacteria</taxon>
        <taxon>Burkholderiales</taxon>
        <taxon>Burkholderiaceae</taxon>
        <taxon>Paraburkholderia</taxon>
    </lineage>
</organism>
<evidence type="ECO:0000313" key="2">
    <source>
        <dbReference type="Proteomes" id="UP000187012"/>
    </source>
</evidence>
<proteinExistence type="predicted"/>
<accession>A0A1N7SAM8</accession>
<dbReference type="RefSeq" id="WP_162494337.1">
    <property type="nucleotide sequence ID" value="NZ_CYGX02000046.1"/>
</dbReference>
<dbReference type="AlphaFoldDB" id="A0A1N7SAM8"/>